<comment type="caution">
    <text evidence="1">The sequence shown here is derived from an EMBL/GenBank/DDBJ whole genome shotgun (WGS) entry which is preliminary data.</text>
</comment>
<dbReference type="RefSeq" id="WP_120108615.1">
    <property type="nucleotide sequence ID" value="NZ_QXQB01000001.1"/>
</dbReference>
<accession>A0A3A6PUA8</accession>
<evidence type="ECO:0000313" key="1">
    <source>
        <dbReference type="EMBL" id="RJX41889.1"/>
    </source>
</evidence>
<keyword evidence="2" id="KW-1185">Reference proteome</keyword>
<organism evidence="1 2">
    <name type="scientific">Paenibacillus pinisoli</name>
    <dbReference type="NCBI Taxonomy" id="1276110"/>
    <lineage>
        <taxon>Bacteria</taxon>
        <taxon>Bacillati</taxon>
        <taxon>Bacillota</taxon>
        <taxon>Bacilli</taxon>
        <taxon>Bacillales</taxon>
        <taxon>Paenibacillaceae</taxon>
        <taxon>Paenibacillus</taxon>
    </lineage>
</organism>
<dbReference type="EMBL" id="QXQB01000001">
    <property type="protein sequence ID" value="RJX41889.1"/>
    <property type="molecule type" value="Genomic_DNA"/>
</dbReference>
<evidence type="ECO:0000313" key="2">
    <source>
        <dbReference type="Proteomes" id="UP000267798"/>
    </source>
</evidence>
<proteinExistence type="predicted"/>
<name>A0A3A6PUA8_9BACL</name>
<gene>
    <name evidence="1" type="ORF">D3P09_07095</name>
</gene>
<dbReference type="OrthoDB" id="2618430at2"/>
<protein>
    <submittedName>
        <fullName evidence="1">Uncharacterized protein</fullName>
    </submittedName>
</protein>
<dbReference type="AlphaFoldDB" id="A0A3A6PUA8"/>
<sequence>MIPIAHYLYEISFSGYYQKKDWQNWADQRILKQTIAEEWLNDISLANSIEMLSNALGDLLISERFEVKNRTPSSDAIIGYYYLMYLEGKFSLQELLLKSGDEADGGEGASVECEEFYAISSQLEKDIFLMEDTDFHRKISVLYEPFGKIAQQQMEELEMY</sequence>
<reference evidence="1 2" key="1">
    <citation type="submission" date="2018-09" db="EMBL/GenBank/DDBJ databases">
        <title>Paenibacillus aracenensis nov. sp. isolated from a cave in southern Spain.</title>
        <authorList>
            <person name="Jurado V."/>
            <person name="Gutierrez-Patricio S."/>
            <person name="Gonzalez-Pimentel J.L."/>
            <person name="Miller A.Z."/>
            <person name="Laiz L."/>
            <person name="Saiz-Jimenez C."/>
        </authorList>
    </citation>
    <scope>NUCLEOTIDE SEQUENCE [LARGE SCALE GENOMIC DNA]</scope>
    <source>
        <strain evidence="1 2">JCM 19203</strain>
    </source>
</reference>
<dbReference type="Proteomes" id="UP000267798">
    <property type="component" value="Unassembled WGS sequence"/>
</dbReference>